<keyword evidence="4 8" id="KW-1003">Cell membrane</keyword>
<dbReference type="AlphaFoldDB" id="A0A975TR64"/>
<keyword evidence="11" id="KW-1185">Reference proteome</keyword>
<organism evidence="10">
    <name type="scientific">Gymnodinialimonas phycosphaerae</name>
    <dbReference type="NCBI Taxonomy" id="2841589"/>
    <lineage>
        <taxon>Bacteria</taxon>
        <taxon>Pseudomonadati</taxon>
        <taxon>Pseudomonadota</taxon>
        <taxon>Alphaproteobacteria</taxon>
        <taxon>Rhodobacterales</taxon>
        <taxon>Paracoccaceae</taxon>
        <taxon>Gymnodinialimonas</taxon>
    </lineage>
</organism>
<dbReference type="InterPro" id="IPR007208">
    <property type="entry name" value="MrpF/PhaF-like"/>
</dbReference>
<evidence type="ECO:0000256" key="8">
    <source>
        <dbReference type="PIRNR" id="PIRNR028784"/>
    </source>
</evidence>
<dbReference type="EMBL" id="CP078073">
    <property type="protein sequence ID" value="QXL86193.1"/>
    <property type="molecule type" value="Genomic_DNA"/>
</dbReference>
<keyword evidence="8" id="KW-0406">Ion transport</keyword>
<evidence type="ECO:0000256" key="1">
    <source>
        <dbReference type="ARBA" id="ARBA00004651"/>
    </source>
</evidence>
<evidence type="ECO:0000256" key="6">
    <source>
        <dbReference type="ARBA" id="ARBA00022989"/>
    </source>
</evidence>
<feature type="transmembrane region" description="Helical" evidence="9">
    <location>
        <begin position="62"/>
        <end position="85"/>
    </location>
</feature>
<evidence type="ECO:0000256" key="5">
    <source>
        <dbReference type="ARBA" id="ARBA00022692"/>
    </source>
</evidence>
<dbReference type="PIRSF" id="PIRSF028784">
    <property type="entry name" value="MrpF"/>
    <property type="match status" value="1"/>
</dbReference>
<dbReference type="Pfam" id="PF04066">
    <property type="entry name" value="MrpF_PhaF"/>
    <property type="match status" value="1"/>
</dbReference>
<gene>
    <name evidence="10" type="ORF">KUL25_11920</name>
</gene>
<evidence type="ECO:0000256" key="4">
    <source>
        <dbReference type="ARBA" id="ARBA00022475"/>
    </source>
</evidence>
<evidence type="ECO:0000256" key="3">
    <source>
        <dbReference type="ARBA" id="ARBA00022448"/>
    </source>
</evidence>
<comment type="similarity">
    <text evidence="2 8">Belongs to the CPA3 antiporters (TC 2.A.63) subunit F family.</text>
</comment>
<dbReference type="RefSeq" id="WP_257893149.1">
    <property type="nucleotide sequence ID" value="NZ_JAIMBW010000001.1"/>
</dbReference>
<evidence type="ECO:0000256" key="7">
    <source>
        <dbReference type="ARBA" id="ARBA00023136"/>
    </source>
</evidence>
<dbReference type="GO" id="GO:0005886">
    <property type="term" value="C:plasma membrane"/>
    <property type="evidence" value="ECO:0007669"/>
    <property type="project" value="UniProtKB-SubCell"/>
</dbReference>
<dbReference type="EMBL" id="JAIMBW010000001">
    <property type="protein sequence ID" value="MBY4893472.1"/>
    <property type="molecule type" value="Genomic_DNA"/>
</dbReference>
<keyword evidence="6 9" id="KW-1133">Transmembrane helix</keyword>
<keyword evidence="8" id="KW-0050">Antiport</keyword>
<name>A0A975TR64_9RHOB</name>
<feature type="transmembrane region" description="Helical" evidence="9">
    <location>
        <begin position="37"/>
        <end position="56"/>
    </location>
</feature>
<evidence type="ECO:0000313" key="11">
    <source>
        <dbReference type="Proteomes" id="UP000693972"/>
    </source>
</evidence>
<proteinExistence type="inferred from homology"/>
<dbReference type="PANTHER" id="PTHR34702">
    <property type="entry name" value="NA(+)/H(+) ANTIPORTER SUBUNIT F1"/>
    <property type="match status" value="1"/>
</dbReference>
<comment type="subcellular location">
    <subcellularLocation>
        <location evidence="1 8">Cell membrane</location>
        <topology evidence="1 8">Multi-pass membrane protein</topology>
    </subcellularLocation>
</comment>
<evidence type="ECO:0000313" key="10">
    <source>
        <dbReference type="EMBL" id="QXL86193.1"/>
    </source>
</evidence>
<dbReference type="Proteomes" id="UP000693972">
    <property type="component" value="Unassembled WGS sequence"/>
</dbReference>
<evidence type="ECO:0000256" key="2">
    <source>
        <dbReference type="ARBA" id="ARBA00009212"/>
    </source>
</evidence>
<accession>A0A975TR64</accession>
<keyword evidence="5 9" id="KW-0812">Transmembrane</keyword>
<keyword evidence="3 8" id="KW-0813">Transport</keyword>
<sequence length="107" mass="11484">MNPLLVTAIDISFILVMLGIVGGFIRLVKGPSLPDRIVALDMMTVLIVSFCGLYAIQSGVTAFVDVAIVVAIIGFLATVALARFVDRSQRRSEPLPPKNSIRTEDAP</sequence>
<protein>
    <submittedName>
        <fullName evidence="10">Cation:proton antiporter</fullName>
    </submittedName>
</protein>
<reference evidence="10 11" key="1">
    <citation type="submission" date="2021-07" db="EMBL/GenBank/DDBJ databases">
        <title>Karlodiniumbacter phycospheric gen. nov., sp. nov., a phycosphere bacterium isolated from karlodinium veneficum.</title>
        <authorList>
            <person name="Peng Y."/>
            <person name="Jiang L."/>
            <person name="Lee J."/>
        </authorList>
    </citation>
    <scope>NUCLEOTIDE SEQUENCE</scope>
    <source>
        <strain evidence="10 11">N5</strain>
    </source>
</reference>
<dbReference type="PANTHER" id="PTHR34702:SF1">
    <property type="entry name" value="NA(+)_H(+) ANTIPORTER SUBUNIT F"/>
    <property type="match status" value="1"/>
</dbReference>
<feature type="transmembrane region" description="Helical" evidence="9">
    <location>
        <begin position="6"/>
        <end position="25"/>
    </location>
</feature>
<evidence type="ECO:0000256" key="9">
    <source>
        <dbReference type="SAM" id="Phobius"/>
    </source>
</evidence>
<dbReference type="GO" id="GO:0015385">
    <property type="term" value="F:sodium:proton antiporter activity"/>
    <property type="evidence" value="ECO:0007669"/>
    <property type="project" value="TreeGrafter"/>
</dbReference>
<keyword evidence="7 8" id="KW-0472">Membrane</keyword>